<dbReference type="Proteomes" id="UP001501584">
    <property type="component" value="Unassembled WGS sequence"/>
</dbReference>
<comment type="caution">
    <text evidence="1">The sequence shown here is derived from an EMBL/GenBank/DDBJ whole genome shotgun (WGS) entry which is preliminary data.</text>
</comment>
<dbReference type="EMBL" id="BAAASX010000002">
    <property type="protein sequence ID" value="GAA2331119.1"/>
    <property type="molecule type" value="Genomic_DNA"/>
</dbReference>
<evidence type="ECO:0000313" key="1">
    <source>
        <dbReference type="EMBL" id="GAA2331119.1"/>
    </source>
</evidence>
<gene>
    <name evidence="1" type="ORF">GCM10010403_23600</name>
</gene>
<accession>A0ABP5SH44</accession>
<protein>
    <submittedName>
        <fullName evidence="1">Uncharacterized protein</fullName>
    </submittedName>
</protein>
<keyword evidence="2" id="KW-1185">Reference proteome</keyword>
<proteinExistence type="predicted"/>
<evidence type="ECO:0000313" key="2">
    <source>
        <dbReference type="Proteomes" id="UP001501584"/>
    </source>
</evidence>
<reference evidence="2" key="1">
    <citation type="journal article" date="2019" name="Int. J. Syst. Evol. Microbiol.">
        <title>The Global Catalogue of Microorganisms (GCM) 10K type strain sequencing project: providing services to taxonomists for standard genome sequencing and annotation.</title>
        <authorList>
            <consortium name="The Broad Institute Genomics Platform"/>
            <consortium name="The Broad Institute Genome Sequencing Center for Infectious Disease"/>
            <person name="Wu L."/>
            <person name="Ma J."/>
        </authorList>
    </citation>
    <scope>NUCLEOTIDE SEQUENCE [LARGE SCALE GENOMIC DNA]</scope>
    <source>
        <strain evidence="2">JCM 6238</strain>
    </source>
</reference>
<sequence length="117" mass="13697">MLFQAAEFRAVEVLGLMATGYPVAGGLTRSRVRRSAGGGRRPIESTLLTGCTYLSVRYRLRLRYLLLHYRLRFRCLPLRYTLCFRYLPLRYRYWPVFDTVSMLRPESGPLPETSVRM</sequence>
<name>A0ABP5SH44_9ACTN</name>
<organism evidence="1 2">
    <name type="scientific">Glycomyces rutgersensis</name>
    <dbReference type="NCBI Taxonomy" id="58115"/>
    <lineage>
        <taxon>Bacteria</taxon>
        <taxon>Bacillati</taxon>
        <taxon>Actinomycetota</taxon>
        <taxon>Actinomycetes</taxon>
        <taxon>Glycomycetales</taxon>
        <taxon>Glycomycetaceae</taxon>
        <taxon>Glycomyces</taxon>
    </lineage>
</organism>